<dbReference type="RefSeq" id="WP_020194883.1">
    <property type="nucleotide sequence ID" value="NZ_BAOH01000009.1"/>
</dbReference>
<accession>A0A0C1VVM9</accession>
<comment type="caution">
    <text evidence="2">The sequence shown here is derived from an EMBL/GenBank/DDBJ whole genome shotgun (WGS) entry which is preliminary data.</text>
</comment>
<dbReference type="InterPro" id="IPR010982">
    <property type="entry name" value="Lambda_DNA-bd_dom_sf"/>
</dbReference>
<dbReference type="SUPFAM" id="SSF47413">
    <property type="entry name" value="lambda repressor-like DNA-binding domains"/>
    <property type="match status" value="1"/>
</dbReference>
<dbReference type="CDD" id="cd00093">
    <property type="entry name" value="HTH_XRE"/>
    <property type="match status" value="1"/>
</dbReference>
<evidence type="ECO:0000259" key="1">
    <source>
        <dbReference type="PROSITE" id="PS50943"/>
    </source>
</evidence>
<name>A0A0C1VVM9_9VIBR</name>
<dbReference type="PROSITE" id="PS50943">
    <property type="entry name" value="HTH_CROC1"/>
    <property type="match status" value="1"/>
</dbReference>
<gene>
    <name evidence="2" type="ORF">H735_06265</name>
</gene>
<keyword evidence="2" id="KW-0238">DNA-binding</keyword>
<dbReference type="SMART" id="SM00530">
    <property type="entry name" value="HTH_XRE"/>
    <property type="match status" value="1"/>
</dbReference>
<organism evidence="2 3">
    <name type="scientific">Vibrio owensii CAIM 1854 = LMG 25443</name>
    <dbReference type="NCBI Taxonomy" id="1229493"/>
    <lineage>
        <taxon>Bacteria</taxon>
        <taxon>Pseudomonadati</taxon>
        <taxon>Pseudomonadota</taxon>
        <taxon>Gammaproteobacteria</taxon>
        <taxon>Vibrionales</taxon>
        <taxon>Vibrionaceae</taxon>
        <taxon>Vibrio</taxon>
    </lineage>
</organism>
<dbReference type="InterPro" id="IPR001387">
    <property type="entry name" value="Cro/C1-type_HTH"/>
</dbReference>
<reference evidence="2 3" key="1">
    <citation type="submission" date="2014-07" db="EMBL/GenBank/DDBJ databases">
        <title>Unique and conserved regions in Vibrio harveyi and related species in comparison with the shrimp pathogen Vibrio harveyi CAIM 1792.</title>
        <authorList>
            <person name="Espinoza-Valles I."/>
            <person name="Vora G."/>
            <person name="Leekitcharoenphon P."/>
            <person name="Ussery D."/>
            <person name="Hoj L."/>
            <person name="Gomez-Gil B."/>
        </authorList>
    </citation>
    <scope>NUCLEOTIDE SEQUENCE [LARGE SCALE GENOMIC DNA]</scope>
    <source>
        <strain evidence="3">CAIM 1854 / LMG 25443</strain>
    </source>
</reference>
<evidence type="ECO:0000313" key="2">
    <source>
        <dbReference type="EMBL" id="KIF53988.1"/>
    </source>
</evidence>
<dbReference type="EMBL" id="JPRD01000011">
    <property type="protein sequence ID" value="KIF53988.1"/>
    <property type="molecule type" value="Genomic_DNA"/>
</dbReference>
<dbReference type="Proteomes" id="UP000031586">
    <property type="component" value="Unassembled WGS sequence"/>
</dbReference>
<sequence>MFGEYLKQLREEIGLTQKELATKLNLASTDFASIDPVTISRWERGTTAPTTVKAIRILRVLTTDLMPFLITLPSESGKGIFEEIVEYRFKSPWATLMSSSYDTQSKCNAITESQLLESDKDDYLTSLKHFFNSLSLDNKALFDIDLYQYQLDNKMVARKYTDEESKEILGHSISFLFDANELHQYFSSPFYPVPLQQARPYSTSRAMAVCTISRYSSIESVFWQNSAFGAKYVASHANIHDMYFYAVDHWSVNYMNSLDAEKIAFDTPDENGIVKIGNQSFKRCLYRVDSAIWLSRPEIIELLKRE</sequence>
<dbReference type="Pfam" id="PF01381">
    <property type="entry name" value="HTH_3"/>
    <property type="match status" value="1"/>
</dbReference>
<dbReference type="PATRIC" id="fig|1229493.5.peg.316"/>
<protein>
    <submittedName>
        <fullName evidence="2">DNA-binding protein</fullName>
    </submittedName>
</protein>
<proteinExistence type="predicted"/>
<dbReference type="Gene3D" id="1.10.260.40">
    <property type="entry name" value="lambda repressor-like DNA-binding domains"/>
    <property type="match status" value="1"/>
</dbReference>
<dbReference type="AlphaFoldDB" id="A0A0C1VVM9"/>
<feature type="domain" description="HTH cro/C1-type" evidence="1">
    <location>
        <begin position="6"/>
        <end position="68"/>
    </location>
</feature>
<dbReference type="GO" id="GO:0003677">
    <property type="term" value="F:DNA binding"/>
    <property type="evidence" value="ECO:0007669"/>
    <property type="project" value="UniProtKB-KW"/>
</dbReference>
<evidence type="ECO:0000313" key="3">
    <source>
        <dbReference type="Proteomes" id="UP000031586"/>
    </source>
</evidence>